<proteinExistence type="predicted"/>
<reference evidence="1" key="1">
    <citation type="submission" date="2023-07" db="EMBL/GenBank/DDBJ databases">
        <title>Black Yeasts Isolated from many extreme environments.</title>
        <authorList>
            <person name="Coleine C."/>
            <person name="Stajich J.E."/>
            <person name="Selbmann L."/>
        </authorList>
    </citation>
    <scope>NUCLEOTIDE SEQUENCE</scope>
    <source>
        <strain evidence="1">CCFEE 5714</strain>
    </source>
</reference>
<accession>A0ACC3NR10</accession>
<gene>
    <name evidence="1" type="ORF">LTR37_003089</name>
</gene>
<dbReference type="EMBL" id="JAUTXU010000017">
    <property type="protein sequence ID" value="KAK3721533.1"/>
    <property type="molecule type" value="Genomic_DNA"/>
</dbReference>
<keyword evidence="2" id="KW-1185">Reference proteome</keyword>
<name>A0ACC3NR10_9PEZI</name>
<sequence length="641" mass="70800">MTTYTVPPLLMYADTGIKFRDPFGSREVYDERLRESWSSYPQYSDFNRALTPPPDMENAAHTSKTSYYQQEHGHHGDHMPHPQTYRAAVAPYLPQQVTNTQYGRLGISTQPSSRTMSPIMSSRQPNEDDSRVYPRSRSSSQANAIAPSFQIPKSVNDSGGSLSELAAQITCLFWFESSDLLQQVEDSSIPLHAPRQLVPDAKPTTGFRKWVTTILSTTLVAQNVVILALLFIHRLKKLNPSVRGKPGSEYRLLTVALMLGNKFLDDNTYTNKTWAEVSGINVNEVHIMEVEFLSNMKYCLFTSADDWAKWQSLLGRFASFIDRTSRPQPRNPPAPILPPASSLHLPMALPSPPASNQASPPYASDLAPNVPPYGQYGPTPAPSPLAYMSSASGNHQDPRKRSHDDYGSEPPAKRIASGLQDYQSPRPYASGSYSQQGPRLPLPSLTIPPNYSSSGSYSHSTCQAQQLPPLNVPARAMGMVYPNASTQIQLPQIPALAGLSSQPQSQAGSQYQSRQQTPAYAGSANASPVSAMPQSATSLQPPTQVSPSYFLQQRNSPYRPVHNVSTLLYPPSTSSLQHRPQSVDHSQMHYQPLGKPIQKAQTGRLPYVSQNVWLNENHTQAMTPVHQWPSSSNTQRLVPQQ</sequence>
<protein>
    <submittedName>
        <fullName evidence="1">Uncharacterized protein</fullName>
    </submittedName>
</protein>
<evidence type="ECO:0000313" key="1">
    <source>
        <dbReference type="EMBL" id="KAK3721533.1"/>
    </source>
</evidence>
<comment type="caution">
    <text evidence="1">The sequence shown here is derived from an EMBL/GenBank/DDBJ whole genome shotgun (WGS) entry which is preliminary data.</text>
</comment>
<organism evidence="1 2">
    <name type="scientific">Vermiconidia calcicola</name>
    <dbReference type="NCBI Taxonomy" id="1690605"/>
    <lineage>
        <taxon>Eukaryota</taxon>
        <taxon>Fungi</taxon>
        <taxon>Dikarya</taxon>
        <taxon>Ascomycota</taxon>
        <taxon>Pezizomycotina</taxon>
        <taxon>Dothideomycetes</taxon>
        <taxon>Dothideomycetidae</taxon>
        <taxon>Mycosphaerellales</taxon>
        <taxon>Extremaceae</taxon>
        <taxon>Vermiconidia</taxon>
    </lineage>
</organism>
<evidence type="ECO:0000313" key="2">
    <source>
        <dbReference type="Proteomes" id="UP001281147"/>
    </source>
</evidence>
<dbReference type="Proteomes" id="UP001281147">
    <property type="component" value="Unassembled WGS sequence"/>
</dbReference>